<dbReference type="InterPro" id="IPR011008">
    <property type="entry name" value="Dimeric_a/b-barrel"/>
</dbReference>
<evidence type="ECO:0000313" key="2">
    <source>
        <dbReference type="EMBL" id="MBO1326563.1"/>
    </source>
</evidence>
<protein>
    <submittedName>
        <fullName evidence="2">Antibiotic biosynthesis monooxygenase</fullName>
    </submittedName>
</protein>
<keyword evidence="2" id="KW-0560">Oxidoreductase</keyword>
<accession>A0A939HLC5</accession>
<evidence type="ECO:0000259" key="1">
    <source>
        <dbReference type="PROSITE" id="PS51725"/>
    </source>
</evidence>
<sequence>MPDTSAHTSAKPVTIIASFRLKPEAVDHVLPIVAECIRQSRKESANRFYTCRQDSQDPLHFVFIEQWQSLETQREHELKPHFLAMKAAFSTALAAPMDVTFLFDTDRLP</sequence>
<reference evidence="2" key="1">
    <citation type="submission" date="2021-03" db="EMBL/GenBank/DDBJ databases">
        <title>The complete genome sequence of Acetobacter sp. TBRC 12339.</title>
        <authorList>
            <person name="Charoenyingcharoen P."/>
            <person name="Yukphan P."/>
        </authorList>
    </citation>
    <scope>NUCLEOTIDE SEQUENCE</scope>
    <source>
        <strain evidence="2">TBRC 12339</strain>
    </source>
</reference>
<dbReference type="SUPFAM" id="SSF54909">
    <property type="entry name" value="Dimeric alpha+beta barrel"/>
    <property type="match status" value="1"/>
</dbReference>
<gene>
    <name evidence="2" type="ORF">J2D77_15545</name>
</gene>
<proteinExistence type="predicted"/>
<feature type="domain" description="ABM" evidence="1">
    <location>
        <begin position="13"/>
        <end position="103"/>
    </location>
</feature>
<keyword evidence="2" id="KW-0503">Monooxygenase</keyword>
<dbReference type="EMBL" id="JAFVMH010000012">
    <property type="protein sequence ID" value="MBO1326563.1"/>
    <property type="molecule type" value="Genomic_DNA"/>
</dbReference>
<dbReference type="InterPro" id="IPR050744">
    <property type="entry name" value="AI-2_Isomerase_LsrG"/>
</dbReference>
<dbReference type="Gene3D" id="3.30.70.100">
    <property type="match status" value="1"/>
</dbReference>
<keyword evidence="3" id="KW-1185">Reference proteome</keyword>
<name>A0A939HLC5_9PROT</name>
<dbReference type="GO" id="GO:0004497">
    <property type="term" value="F:monooxygenase activity"/>
    <property type="evidence" value="ECO:0007669"/>
    <property type="project" value="UniProtKB-KW"/>
</dbReference>
<comment type="caution">
    <text evidence="2">The sequence shown here is derived from an EMBL/GenBank/DDBJ whole genome shotgun (WGS) entry which is preliminary data.</text>
</comment>
<evidence type="ECO:0000313" key="3">
    <source>
        <dbReference type="Proteomes" id="UP000664073"/>
    </source>
</evidence>
<dbReference type="RefSeq" id="WP_207847332.1">
    <property type="nucleotide sequence ID" value="NZ_JAFVMH010000012.1"/>
</dbReference>
<dbReference type="InterPro" id="IPR007138">
    <property type="entry name" value="ABM_dom"/>
</dbReference>
<dbReference type="PANTHER" id="PTHR33336">
    <property type="entry name" value="QUINOL MONOOXYGENASE YGIN-RELATED"/>
    <property type="match status" value="1"/>
</dbReference>
<dbReference type="Proteomes" id="UP000664073">
    <property type="component" value="Unassembled WGS sequence"/>
</dbReference>
<organism evidence="2 3">
    <name type="scientific">Acetobacter garciniae</name>
    <dbReference type="NCBI Taxonomy" id="2817435"/>
    <lineage>
        <taxon>Bacteria</taxon>
        <taxon>Pseudomonadati</taxon>
        <taxon>Pseudomonadota</taxon>
        <taxon>Alphaproteobacteria</taxon>
        <taxon>Acetobacterales</taxon>
        <taxon>Acetobacteraceae</taxon>
        <taxon>Acetobacter</taxon>
    </lineage>
</organism>
<dbReference type="PROSITE" id="PS51725">
    <property type="entry name" value="ABM"/>
    <property type="match status" value="1"/>
</dbReference>
<dbReference type="AlphaFoldDB" id="A0A939HLC5"/>
<dbReference type="Pfam" id="PF03992">
    <property type="entry name" value="ABM"/>
    <property type="match status" value="1"/>
</dbReference>
<dbReference type="PANTHER" id="PTHR33336:SF15">
    <property type="entry name" value="ABM DOMAIN-CONTAINING PROTEIN"/>
    <property type="match status" value="1"/>
</dbReference>